<comment type="caution">
    <text evidence="1">The sequence shown here is derived from an EMBL/GenBank/DDBJ whole genome shotgun (WGS) entry which is preliminary data.</text>
</comment>
<gene>
    <name evidence="1" type="ORF">UU48_C0005G0029</name>
</gene>
<evidence type="ECO:0000313" key="2">
    <source>
        <dbReference type="Proteomes" id="UP000034746"/>
    </source>
</evidence>
<dbReference type="AlphaFoldDB" id="A0A0G0VB81"/>
<dbReference type="EMBL" id="LCAU01000005">
    <property type="protein sequence ID" value="KKR98173.1"/>
    <property type="molecule type" value="Genomic_DNA"/>
</dbReference>
<sequence>MVNRRNRTRQYFRAGPDGLRIRRLWRPTSPQPSAAETGVINIPYHSSSFLIYPLNQNAKSAFSKTRIYI</sequence>
<proteinExistence type="predicted"/>
<accession>A0A0G0VB81</accession>
<organism evidence="1 2">
    <name type="scientific">Candidatus Uhrbacteria bacterium GW2011_GWF2_41_16</name>
    <dbReference type="NCBI Taxonomy" id="1618997"/>
    <lineage>
        <taxon>Bacteria</taxon>
        <taxon>Candidatus Uhriibacteriota</taxon>
    </lineage>
</organism>
<name>A0A0G0VB81_9BACT</name>
<dbReference type="Proteomes" id="UP000034746">
    <property type="component" value="Unassembled WGS sequence"/>
</dbReference>
<protein>
    <submittedName>
        <fullName evidence="1">Uncharacterized protein</fullName>
    </submittedName>
</protein>
<evidence type="ECO:0000313" key="1">
    <source>
        <dbReference type="EMBL" id="KKR98173.1"/>
    </source>
</evidence>
<reference evidence="1 2" key="1">
    <citation type="journal article" date="2015" name="Nature">
        <title>rRNA introns, odd ribosomes, and small enigmatic genomes across a large radiation of phyla.</title>
        <authorList>
            <person name="Brown C.T."/>
            <person name="Hug L.A."/>
            <person name="Thomas B.C."/>
            <person name="Sharon I."/>
            <person name="Castelle C.J."/>
            <person name="Singh A."/>
            <person name="Wilkins M.J."/>
            <person name="Williams K.H."/>
            <person name="Banfield J.F."/>
        </authorList>
    </citation>
    <scope>NUCLEOTIDE SEQUENCE [LARGE SCALE GENOMIC DNA]</scope>
</reference>